<proteinExistence type="inferred from homology"/>
<feature type="transmembrane region" description="Helical" evidence="5">
    <location>
        <begin position="137"/>
        <end position="165"/>
    </location>
</feature>
<reference evidence="6 7" key="1">
    <citation type="submission" date="2019-03" db="EMBL/GenBank/DDBJ databases">
        <title>Genomic Encyclopedia of Type Strains, Phase IV (KMG-IV): sequencing the most valuable type-strain genomes for metagenomic binning, comparative biology and taxonomic classification.</title>
        <authorList>
            <person name="Goeker M."/>
        </authorList>
    </citation>
    <scope>NUCLEOTIDE SEQUENCE [LARGE SCALE GENOMIC DNA]</scope>
    <source>
        <strain evidence="6 7">DSM 103428</strain>
    </source>
</reference>
<evidence type="ECO:0000313" key="7">
    <source>
        <dbReference type="Proteomes" id="UP000295210"/>
    </source>
</evidence>
<protein>
    <recommendedName>
        <fullName evidence="5">Probable membrane transporter protein</fullName>
    </recommendedName>
</protein>
<evidence type="ECO:0000256" key="3">
    <source>
        <dbReference type="ARBA" id="ARBA00022989"/>
    </source>
</evidence>
<dbReference type="EMBL" id="SMGK01000002">
    <property type="protein sequence ID" value="TCK73526.1"/>
    <property type="molecule type" value="Genomic_DNA"/>
</dbReference>
<dbReference type="InterPro" id="IPR051598">
    <property type="entry name" value="TSUP/Inactive_protease-like"/>
</dbReference>
<feature type="transmembrane region" description="Helical" evidence="5">
    <location>
        <begin position="99"/>
        <end position="116"/>
    </location>
</feature>
<dbReference type="Proteomes" id="UP000295210">
    <property type="component" value="Unassembled WGS sequence"/>
</dbReference>
<dbReference type="AlphaFoldDB" id="A0A4R1L5V3"/>
<evidence type="ECO:0000256" key="1">
    <source>
        <dbReference type="ARBA" id="ARBA00004141"/>
    </source>
</evidence>
<keyword evidence="4 5" id="KW-0472">Membrane</keyword>
<gene>
    <name evidence="6" type="ORF">C7378_1139</name>
</gene>
<keyword evidence="7" id="KW-1185">Reference proteome</keyword>
<name>A0A4R1L5V3_9BACT</name>
<evidence type="ECO:0000313" key="6">
    <source>
        <dbReference type="EMBL" id="TCK73526.1"/>
    </source>
</evidence>
<sequence length="265" mass="27599">MEFLVGFLIAVAIAVTGVGAGTLTAPLLIFFLHVPLGVAVCTALVYASVIKLLVLPVQIVRRKINYRVAGWMLAGGLPGVVLGSLMLRRFVLVHAQRPLYAVLGVIIVVSSAWHLWRHFRPGTQVVQGPPRLRRLAAFMLPVGFEVGLSSSGAGALGSLALMGFTSLTPSEVVGTDLAFGFALSLAGGGVHLFTGGCDSSLLLTLIGGGAVGVIAGSALAPHVPQRQLRLALAACLLLIGVQLCYRALQHLPAASALGYLRHFVS</sequence>
<dbReference type="InterPro" id="IPR002781">
    <property type="entry name" value="TM_pro_TauE-like"/>
</dbReference>
<feature type="transmembrane region" description="Helical" evidence="5">
    <location>
        <begin position="66"/>
        <end position="87"/>
    </location>
</feature>
<keyword evidence="2 5" id="KW-0812">Transmembrane</keyword>
<evidence type="ECO:0000256" key="4">
    <source>
        <dbReference type="ARBA" id="ARBA00023136"/>
    </source>
</evidence>
<dbReference type="OrthoDB" id="115290at2"/>
<dbReference type="PANTHER" id="PTHR43701:SF2">
    <property type="entry name" value="MEMBRANE TRANSPORTER PROTEIN YJNA-RELATED"/>
    <property type="match status" value="1"/>
</dbReference>
<feature type="transmembrane region" description="Helical" evidence="5">
    <location>
        <begin position="177"/>
        <end position="194"/>
    </location>
</feature>
<organism evidence="6 7">
    <name type="scientific">Acidipila rosea</name>
    <dbReference type="NCBI Taxonomy" id="768535"/>
    <lineage>
        <taxon>Bacteria</taxon>
        <taxon>Pseudomonadati</taxon>
        <taxon>Acidobacteriota</taxon>
        <taxon>Terriglobia</taxon>
        <taxon>Terriglobales</taxon>
        <taxon>Acidobacteriaceae</taxon>
        <taxon>Acidipila</taxon>
    </lineage>
</organism>
<accession>A0A4R1L5V3</accession>
<comment type="similarity">
    <text evidence="5">Belongs to the 4-toluene sulfonate uptake permease (TSUP) (TC 2.A.102) family.</text>
</comment>
<dbReference type="GO" id="GO:0005886">
    <property type="term" value="C:plasma membrane"/>
    <property type="evidence" value="ECO:0007669"/>
    <property type="project" value="UniProtKB-SubCell"/>
</dbReference>
<evidence type="ECO:0000256" key="2">
    <source>
        <dbReference type="ARBA" id="ARBA00022692"/>
    </source>
</evidence>
<feature type="transmembrane region" description="Helical" evidence="5">
    <location>
        <begin position="201"/>
        <end position="222"/>
    </location>
</feature>
<comment type="subcellular location">
    <subcellularLocation>
        <location evidence="5">Cell membrane</location>
        <topology evidence="5">Multi-pass membrane protein</topology>
    </subcellularLocation>
    <subcellularLocation>
        <location evidence="1">Membrane</location>
        <topology evidence="1">Multi-pass membrane protein</topology>
    </subcellularLocation>
</comment>
<dbReference type="RefSeq" id="WP_131993162.1">
    <property type="nucleotide sequence ID" value="NZ_SMGK01000002.1"/>
</dbReference>
<feature type="transmembrane region" description="Helical" evidence="5">
    <location>
        <begin position="30"/>
        <end position="54"/>
    </location>
</feature>
<keyword evidence="5" id="KW-1003">Cell membrane</keyword>
<dbReference type="Pfam" id="PF01925">
    <property type="entry name" value="TauE"/>
    <property type="match status" value="1"/>
</dbReference>
<evidence type="ECO:0000256" key="5">
    <source>
        <dbReference type="RuleBase" id="RU363041"/>
    </source>
</evidence>
<comment type="caution">
    <text evidence="6">The sequence shown here is derived from an EMBL/GenBank/DDBJ whole genome shotgun (WGS) entry which is preliminary data.</text>
</comment>
<dbReference type="PANTHER" id="PTHR43701">
    <property type="entry name" value="MEMBRANE TRANSPORTER PROTEIN MJ0441-RELATED"/>
    <property type="match status" value="1"/>
</dbReference>
<keyword evidence="3 5" id="KW-1133">Transmembrane helix</keyword>